<keyword evidence="2 3" id="KW-0238">DNA-binding</keyword>
<dbReference type="EMBL" id="JANX01000074">
    <property type="protein sequence ID" value="KGM34711.1"/>
    <property type="molecule type" value="Genomic_DNA"/>
</dbReference>
<name>A0A0A0D7Q2_9PROT</name>
<gene>
    <name evidence="6" type="ORF">P409_08730</name>
</gene>
<dbReference type="Gene3D" id="1.10.357.10">
    <property type="entry name" value="Tetracycline Repressor, domain 2"/>
    <property type="match status" value="1"/>
</dbReference>
<evidence type="ECO:0000259" key="5">
    <source>
        <dbReference type="PROSITE" id="PS50977"/>
    </source>
</evidence>
<dbReference type="InterPro" id="IPR001647">
    <property type="entry name" value="HTH_TetR"/>
</dbReference>
<reference evidence="6 7" key="1">
    <citation type="submission" date="2014-01" db="EMBL/GenBank/DDBJ databases">
        <title>Genome sequence determination for a cystic fibrosis isolate, Inquilinus limosus.</title>
        <authorList>
            <person name="Pino M."/>
            <person name="Di Conza J."/>
            <person name="Gutkind G."/>
        </authorList>
    </citation>
    <scope>NUCLEOTIDE SEQUENCE [LARGE SCALE GENOMIC DNA]</scope>
    <source>
        <strain evidence="6 7">MP06</strain>
    </source>
</reference>
<feature type="region of interest" description="Disordered" evidence="4">
    <location>
        <begin position="1"/>
        <end position="21"/>
    </location>
</feature>
<dbReference type="InterPro" id="IPR009057">
    <property type="entry name" value="Homeodomain-like_sf"/>
</dbReference>
<dbReference type="InterPro" id="IPR050109">
    <property type="entry name" value="HTH-type_TetR-like_transc_reg"/>
</dbReference>
<dbReference type="InterPro" id="IPR036271">
    <property type="entry name" value="Tet_transcr_reg_TetR-rel_C_sf"/>
</dbReference>
<organism evidence="6 7">
    <name type="scientific">Inquilinus limosus MP06</name>
    <dbReference type="NCBI Taxonomy" id="1398085"/>
    <lineage>
        <taxon>Bacteria</taxon>
        <taxon>Pseudomonadati</taxon>
        <taxon>Pseudomonadota</taxon>
        <taxon>Alphaproteobacteria</taxon>
        <taxon>Rhodospirillales</taxon>
        <taxon>Rhodospirillaceae</taxon>
        <taxon>Inquilinus</taxon>
    </lineage>
</organism>
<protein>
    <recommendedName>
        <fullName evidence="5">HTH tetR-type domain-containing protein</fullName>
    </recommendedName>
</protein>
<dbReference type="Proteomes" id="UP000029995">
    <property type="component" value="Unassembled WGS sequence"/>
</dbReference>
<dbReference type="Pfam" id="PF00440">
    <property type="entry name" value="TetR_N"/>
    <property type="match status" value="1"/>
</dbReference>
<dbReference type="PANTHER" id="PTHR30055:SF183">
    <property type="entry name" value="NUCLEOID OCCLUSION FACTOR SLMA"/>
    <property type="match status" value="1"/>
</dbReference>
<dbReference type="InterPro" id="IPR023772">
    <property type="entry name" value="DNA-bd_HTH_TetR-type_CS"/>
</dbReference>
<feature type="domain" description="HTH tetR-type" evidence="5">
    <location>
        <begin position="22"/>
        <end position="82"/>
    </location>
</feature>
<evidence type="ECO:0000313" key="6">
    <source>
        <dbReference type="EMBL" id="KGM34711.1"/>
    </source>
</evidence>
<dbReference type="PROSITE" id="PS50977">
    <property type="entry name" value="HTH_TETR_2"/>
    <property type="match status" value="1"/>
</dbReference>
<dbReference type="SUPFAM" id="SSF46689">
    <property type="entry name" value="Homeodomain-like"/>
    <property type="match status" value="1"/>
</dbReference>
<feature type="DNA-binding region" description="H-T-H motif" evidence="3">
    <location>
        <begin position="45"/>
        <end position="64"/>
    </location>
</feature>
<dbReference type="SUPFAM" id="SSF48498">
    <property type="entry name" value="Tetracyclin repressor-like, C-terminal domain"/>
    <property type="match status" value="1"/>
</dbReference>
<sequence length="210" mass="22731">MRRRRPAAAEPGPGRPRTKPSEVRRRELLDAGEALVLRKGIAGTSIDDIVAAADVAKGTFYLYFASKEALVEALRERFAERFGARIAAARAKADPADWSGQLAAWLEGGVHGYLDQVELHDVLFHTPDFLPRQRRVDGHMEPVRGLVELLRDGAAAGAWAADDPEMTGILLFYAFHGGVDHAIADGRTDVAGLVAELQAFVRRALGLGLG</sequence>
<evidence type="ECO:0000313" key="7">
    <source>
        <dbReference type="Proteomes" id="UP000029995"/>
    </source>
</evidence>
<dbReference type="GO" id="GO:0000976">
    <property type="term" value="F:transcription cis-regulatory region binding"/>
    <property type="evidence" value="ECO:0007669"/>
    <property type="project" value="TreeGrafter"/>
</dbReference>
<dbReference type="PROSITE" id="PS01081">
    <property type="entry name" value="HTH_TETR_1"/>
    <property type="match status" value="1"/>
</dbReference>
<dbReference type="AlphaFoldDB" id="A0A0A0D7Q2"/>
<comment type="caution">
    <text evidence="6">The sequence shown here is derived from an EMBL/GenBank/DDBJ whole genome shotgun (WGS) entry which is preliminary data.</text>
</comment>
<evidence type="ECO:0000256" key="1">
    <source>
        <dbReference type="ARBA" id="ARBA00023054"/>
    </source>
</evidence>
<evidence type="ECO:0000256" key="4">
    <source>
        <dbReference type="SAM" id="MobiDB-lite"/>
    </source>
</evidence>
<dbReference type="Gene3D" id="1.10.10.60">
    <property type="entry name" value="Homeodomain-like"/>
    <property type="match status" value="1"/>
</dbReference>
<dbReference type="GO" id="GO:0003700">
    <property type="term" value="F:DNA-binding transcription factor activity"/>
    <property type="evidence" value="ECO:0007669"/>
    <property type="project" value="TreeGrafter"/>
</dbReference>
<keyword evidence="1" id="KW-0175">Coiled coil</keyword>
<evidence type="ECO:0000256" key="2">
    <source>
        <dbReference type="ARBA" id="ARBA00023125"/>
    </source>
</evidence>
<evidence type="ECO:0000256" key="3">
    <source>
        <dbReference type="PROSITE-ProRule" id="PRU00335"/>
    </source>
</evidence>
<accession>A0A0A0D7Q2</accession>
<dbReference type="PANTHER" id="PTHR30055">
    <property type="entry name" value="HTH-TYPE TRANSCRIPTIONAL REGULATOR RUTR"/>
    <property type="match status" value="1"/>
</dbReference>
<proteinExistence type="predicted"/>
<dbReference type="PRINTS" id="PR00455">
    <property type="entry name" value="HTHTETR"/>
</dbReference>